<comment type="subcellular location">
    <subcellularLocation>
        <location evidence="1">Membrane</location>
        <topology evidence="1">Multi-pass membrane protein</topology>
    </subcellularLocation>
</comment>
<dbReference type="Gene3D" id="3.40.50.720">
    <property type="entry name" value="NAD(P)-binding Rossmann-like Domain"/>
    <property type="match status" value="1"/>
</dbReference>
<evidence type="ECO:0000313" key="10">
    <source>
        <dbReference type="Proteomes" id="UP000433071"/>
    </source>
</evidence>
<feature type="transmembrane region" description="Helical" evidence="7">
    <location>
        <begin position="108"/>
        <end position="124"/>
    </location>
</feature>
<reference evidence="9 10" key="1">
    <citation type="submission" date="2019-11" db="EMBL/GenBank/DDBJ databases">
        <title>Agromyces kandeliae sp. nov., isolated from mangrove soil.</title>
        <authorList>
            <person name="Wang R."/>
        </authorList>
    </citation>
    <scope>NUCLEOTIDE SEQUENCE [LARGE SCALE GENOMIC DNA]</scope>
    <source>
        <strain evidence="9 10">JCM 11433</strain>
    </source>
</reference>
<dbReference type="GO" id="GO:0016780">
    <property type="term" value="F:phosphotransferase activity, for other substituted phosphate groups"/>
    <property type="evidence" value="ECO:0007669"/>
    <property type="project" value="TreeGrafter"/>
</dbReference>
<evidence type="ECO:0000313" key="9">
    <source>
        <dbReference type="EMBL" id="MTH69619.1"/>
    </source>
</evidence>
<dbReference type="Pfam" id="PF02397">
    <property type="entry name" value="Bac_transf"/>
    <property type="match status" value="1"/>
</dbReference>
<evidence type="ECO:0000256" key="4">
    <source>
        <dbReference type="ARBA" id="ARBA00022692"/>
    </source>
</evidence>
<feature type="transmembrane region" description="Helical" evidence="7">
    <location>
        <begin position="304"/>
        <end position="325"/>
    </location>
</feature>
<proteinExistence type="inferred from homology"/>
<dbReference type="RefSeq" id="WP_155052642.1">
    <property type="nucleotide sequence ID" value="NZ_BAAAIB010000002.1"/>
</dbReference>
<dbReference type="PANTHER" id="PTHR30576">
    <property type="entry name" value="COLANIC BIOSYNTHESIS UDP-GLUCOSE LIPID CARRIER TRANSFERASE"/>
    <property type="match status" value="1"/>
</dbReference>
<dbReference type="InterPro" id="IPR003362">
    <property type="entry name" value="Bact_transf"/>
</dbReference>
<dbReference type="NCBIfam" id="TIGR03025">
    <property type="entry name" value="EPS_sugtrans"/>
    <property type="match status" value="1"/>
</dbReference>
<keyword evidence="10" id="KW-1185">Reference proteome</keyword>
<gene>
    <name evidence="9" type="ORF">GJ743_14705</name>
</gene>
<keyword evidence="5 7" id="KW-1133">Transmembrane helix</keyword>
<dbReference type="GO" id="GO:0016020">
    <property type="term" value="C:membrane"/>
    <property type="evidence" value="ECO:0007669"/>
    <property type="project" value="UniProtKB-SubCell"/>
</dbReference>
<dbReference type="PANTHER" id="PTHR30576:SF10">
    <property type="entry name" value="SLL5057 PROTEIN"/>
    <property type="match status" value="1"/>
</dbReference>
<dbReference type="EMBL" id="WMLB01000033">
    <property type="protein sequence ID" value="MTH69619.1"/>
    <property type="molecule type" value="Genomic_DNA"/>
</dbReference>
<feature type="transmembrane region" description="Helical" evidence="7">
    <location>
        <begin position="65"/>
        <end position="87"/>
    </location>
</feature>
<keyword evidence="6 7" id="KW-0472">Membrane</keyword>
<comment type="caution">
    <text evidence="9">The sequence shown here is derived from an EMBL/GenBank/DDBJ whole genome shotgun (WGS) entry which is preliminary data.</text>
</comment>
<dbReference type="InterPro" id="IPR017475">
    <property type="entry name" value="EPS_sugar_tfrase"/>
</dbReference>
<dbReference type="Proteomes" id="UP000433071">
    <property type="component" value="Unassembled WGS sequence"/>
</dbReference>
<protein>
    <submittedName>
        <fullName evidence="9">Exopolysaccharide biosynthesis polyprenyl glycosylphosphotransferase</fullName>
    </submittedName>
</protein>
<feature type="domain" description="Bacterial sugar transferase" evidence="8">
    <location>
        <begin position="299"/>
        <end position="486"/>
    </location>
</feature>
<evidence type="ECO:0000256" key="3">
    <source>
        <dbReference type="ARBA" id="ARBA00022679"/>
    </source>
</evidence>
<keyword evidence="3 9" id="KW-0808">Transferase</keyword>
<feature type="transmembrane region" description="Helical" evidence="7">
    <location>
        <begin position="130"/>
        <end position="150"/>
    </location>
</feature>
<organism evidence="9 10">
    <name type="scientific">Agromyces bracchium</name>
    <dbReference type="NCBI Taxonomy" id="88376"/>
    <lineage>
        <taxon>Bacteria</taxon>
        <taxon>Bacillati</taxon>
        <taxon>Actinomycetota</taxon>
        <taxon>Actinomycetes</taxon>
        <taxon>Micrococcales</taxon>
        <taxon>Microbacteriaceae</taxon>
        <taxon>Agromyces</taxon>
    </lineage>
</organism>
<accession>A0A6I3M800</accession>
<name>A0A6I3M800_9MICO</name>
<sequence>MTLTRQTTQTTPAEVVAEWQQAYARRLLVTDLVVIVFAVYGSQFIRFGTTGTSLRIPGLDGDADYLLSYALVSAVLAAGWFASLAIFATRDRTIVGAGTAEYRRIADASIRVFAVLAIGAFLLRSEVGRAYVLVALPLGLALLVTGRWAWRKWLLRQRAAGRFLHRAVLMGERQKSVHVAQQIERDGVSGIQIVGAVTEHGGSTRDLVPGIPVLGAYDALDDALLAARADTVVFTGADTIDPRGMRELGWQLEATSTNLVVAPALTDVAGPRIHARPVAGLPLIQVDYPEFSGRKYAAKRAFDLVVATIALIVLSPVFLAIAVLVRRDSAGPAFYSQERVGLNGQRFRMLKFRSMVHDAEAQLPTLLDRTDGNGVLFKMRSDPRVTRIGAVLRRYSLDELPQFVNVLRGEMSLVGPRPPLASEVERYDEWARRRLLVRPGITGLWQTQGRSDLSWDDSVRLDLYYVENWSLTGDVIILYRTARAVLRAQGAY</sequence>
<evidence type="ECO:0000256" key="2">
    <source>
        <dbReference type="ARBA" id="ARBA00006464"/>
    </source>
</evidence>
<dbReference type="Pfam" id="PF13727">
    <property type="entry name" value="CoA_binding_3"/>
    <property type="match status" value="1"/>
</dbReference>
<evidence type="ECO:0000256" key="5">
    <source>
        <dbReference type="ARBA" id="ARBA00022989"/>
    </source>
</evidence>
<evidence type="ECO:0000256" key="6">
    <source>
        <dbReference type="ARBA" id="ARBA00023136"/>
    </source>
</evidence>
<evidence type="ECO:0000259" key="8">
    <source>
        <dbReference type="Pfam" id="PF02397"/>
    </source>
</evidence>
<dbReference type="AlphaFoldDB" id="A0A6I3M800"/>
<feature type="transmembrane region" description="Helical" evidence="7">
    <location>
        <begin position="27"/>
        <end position="45"/>
    </location>
</feature>
<evidence type="ECO:0000256" key="7">
    <source>
        <dbReference type="SAM" id="Phobius"/>
    </source>
</evidence>
<evidence type="ECO:0000256" key="1">
    <source>
        <dbReference type="ARBA" id="ARBA00004141"/>
    </source>
</evidence>
<dbReference type="OrthoDB" id="9808602at2"/>
<keyword evidence="4 7" id="KW-0812">Transmembrane</keyword>
<comment type="similarity">
    <text evidence="2">Belongs to the bacterial sugar transferase family.</text>
</comment>